<proteinExistence type="predicted"/>
<feature type="signal peptide" evidence="1">
    <location>
        <begin position="1"/>
        <end position="19"/>
    </location>
</feature>
<accession>A0ABS1KYH6</accession>
<evidence type="ECO:0000313" key="3">
    <source>
        <dbReference type="EMBL" id="MBL0743391.1"/>
    </source>
</evidence>
<dbReference type="Pfam" id="PF03009">
    <property type="entry name" value="GDPD"/>
    <property type="match status" value="1"/>
</dbReference>
<sequence>MKRNLLLFMLTLFSLHAMAQWKTDTRKLWICGHRGGFYDAFAENSLPLFKHTESQSKLKPVVLELDIRKSESGKLYILHDETVDRTTTGTGKIAALTDTYLASLFLKDAKGNITNQRLLTFDDFLTYAAQANIVMMLDIKTDVWVEAIAAVSKASLLDKTIVLTFKIENTKKVYDASQQVLISCLVRDEKDWLAIEALSIPTKNLVAYTTDTTPAALVTKLRALHVPNMKDVSEFTKHKGALLTPDFYRNYVEKSYIDILITDYPIEVSSVF</sequence>
<keyword evidence="4" id="KW-1185">Reference proteome</keyword>
<dbReference type="PANTHER" id="PTHR46320">
    <property type="entry name" value="GLYCEROPHOSPHODIESTER PHOSPHODIESTERASE 1"/>
    <property type="match status" value="1"/>
</dbReference>
<dbReference type="CDD" id="cd08566">
    <property type="entry name" value="GDPD_AtGDE_like"/>
    <property type="match status" value="1"/>
</dbReference>
<protein>
    <submittedName>
        <fullName evidence="3">Glycerophosphodiester phosphodiesterase family protein</fullName>
    </submittedName>
</protein>
<keyword evidence="1" id="KW-0732">Signal</keyword>
<name>A0ABS1KYH6_9BACT</name>
<feature type="chain" id="PRO_5045991418" evidence="1">
    <location>
        <begin position="20"/>
        <end position="272"/>
    </location>
</feature>
<organism evidence="3 4">
    <name type="scientific">Chryseolinea lacunae</name>
    <dbReference type="NCBI Taxonomy" id="2801331"/>
    <lineage>
        <taxon>Bacteria</taxon>
        <taxon>Pseudomonadati</taxon>
        <taxon>Bacteroidota</taxon>
        <taxon>Cytophagia</taxon>
        <taxon>Cytophagales</taxon>
        <taxon>Fulvivirgaceae</taxon>
        <taxon>Chryseolinea</taxon>
    </lineage>
</organism>
<dbReference type="PROSITE" id="PS51704">
    <property type="entry name" value="GP_PDE"/>
    <property type="match status" value="1"/>
</dbReference>
<dbReference type="EMBL" id="JAERRB010000006">
    <property type="protein sequence ID" value="MBL0743391.1"/>
    <property type="molecule type" value="Genomic_DNA"/>
</dbReference>
<feature type="domain" description="GP-PDE" evidence="2">
    <location>
        <begin position="28"/>
        <end position="272"/>
    </location>
</feature>
<dbReference type="Proteomes" id="UP000613030">
    <property type="component" value="Unassembled WGS sequence"/>
</dbReference>
<dbReference type="InterPro" id="IPR030395">
    <property type="entry name" value="GP_PDE_dom"/>
</dbReference>
<dbReference type="SUPFAM" id="SSF51695">
    <property type="entry name" value="PLC-like phosphodiesterases"/>
    <property type="match status" value="1"/>
</dbReference>
<dbReference type="RefSeq" id="WP_202012697.1">
    <property type="nucleotide sequence ID" value="NZ_JAERRB010000006.1"/>
</dbReference>
<evidence type="ECO:0000256" key="1">
    <source>
        <dbReference type="SAM" id="SignalP"/>
    </source>
</evidence>
<comment type="caution">
    <text evidence="3">The sequence shown here is derived from an EMBL/GenBank/DDBJ whole genome shotgun (WGS) entry which is preliminary data.</text>
</comment>
<reference evidence="3 4" key="1">
    <citation type="submission" date="2021-01" db="EMBL/GenBank/DDBJ databases">
        <title>Chryseolinea sp. Jin1 Genome sequencing and assembly.</title>
        <authorList>
            <person name="Kim I."/>
        </authorList>
    </citation>
    <scope>NUCLEOTIDE SEQUENCE [LARGE SCALE GENOMIC DNA]</scope>
    <source>
        <strain evidence="3 4">Jin1</strain>
    </source>
</reference>
<dbReference type="Gene3D" id="3.20.20.190">
    <property type="entry name" value="Phosphatidylinositol (PI) phosphodiesterase"/>
    <property type="match status" value="1"/>
</dbReference>
<evidence type="ECO:0000259" key="2">
    <source>
        <dbReference type="PROSITE" id="PS51704"/>
    </source>
</evidence>
<evidence type="ECO:0000313" key="4">
    <source>
        <dbReference type="Proteomes" id="UP000613030"/>
    </source>
</evidence>
<dbReference type="PANTHER" id="PTHR46320:SF1">
    <property type="entry name" value="GLYCEROPHOSPHODIESTER PHOSPHODIESTERASE 1"/>
    <property type="match status" value="1"/>
</dbReference>
<dbReference type="InterPro" id="IPR017946">
    <property type="entry name" value="PLC-like_Pdiesterase_TIM-brl"/>
</dbReference>
<gene>
    <name evidence="3" type="ORF">JI741_19315</name>
</gene>